<evidence type="ECO:0000313" key="2">
    <source>
        <dbReference type="Proteomes" id="UP000886595"/>
    </source>
</evidence>
<proteinExistence type="predicted"/>
<gene>
    <name evidence="1" type="ORF">Bca52824_000586</name>
</gene>
<accession>A0A8X7WGV4</accession>
<reference evidence="1 2" key="1">
    <citation type="submission" date="2020-02" db="EMBL/GenBank/DDBJ databases">
        <authorList>
            <person name="Ma Q."/>
            <person name="Huang Y."/>
            <person name="Song X."/>
            <person name="Pei D."/>
        </authorList>
    </citation>
    <scope>NUCLEOTIDE SEQUENCE [LARGE SCALE GENOMIC DNA]</scope>
    <source>
        <strain evidence="1">Sxm20200214</strain>
        <tissue evidence="1">Leaf</tissue>
    </source>
</reference>
<organism evidence="1 2">
    <name type="scientific">Brassica carinata</name>
    <name type="common">Ethiopian mustard</name>
    <name type="synonym">Abyssinian cabbage</name>
    <dbReference type="NCBI Taxonomy" id="52824"/>
    <lineage>
        <taxon>Eukaryota</taxon>
        <taxon>Viridiplantae</taxon>
        <taxon>Streptophyta</taxon>
        <taxon>Embryophyta</taxon>
        <taxon>Tracheophyta</taxon>
        <taxon>Spermatophyta</taxon>
        <taxon>Magnoliopsida</taxon>
        <taxon>eudicotyledons</taxon>
        <taxon>Gunneridae</taxon>
        <taxon>Pentapetalae</taxon>
        <taxon>rosids</taxon>
        <taxon>malvids</taxon>
        <taxon>Brassicales</taxon>
        <taxon>Brassicaceae</taxon>
        <taxon>Brassiceae</taxon>
        <taxon>Brassica</taxon>
    </lineage>
</organism>
<dbReference type="EMBL" id="JAAMPC010000001">
    <property type="protein sequence ID" value="KAG2329406.1"/>
    <property type="molecule type" value="Genomic_DNA"/>
</dbReference>
<dbReference type="AlphaFoldDB" id="A0A8X7WGV4"/>
<keyword evidence="2" id="KW-1185">Reference proteome</keyword>
<dbReference type="Proteomes" id="UP000886595">
    <property type="component" value="Unassembled WGS sequence"/>
</dbReference>
<comment type="caution">
    <text evidence="1">The sequence shown here is derived from an EMBL/GenBank/DDBJ whole genome shotgun (WGS) entry which is preliminary data.</text>
</comment>
<protein>
    <submittedName>
        <fullName evidence="1">Uncharacterized protein</fullName>
    </submittedName>
</protein>
<evidence type="ECO:0000313" key="1">
    <source>
        <dbReference type="EMBL" id="KAG2329406.1"/>
    </source>
</evidence>
<name>A0A8X7WGV4_BRACI</name>
<sequence>MLLMDVDLRIMKHRVIAEASKDEDSLHRFAWMGFEVNKAKEGCEDHCWSEPVKVSLLRSLSSLSLIESGPMKLSPTIGISVEHRLGGLQSNIQTLKTYKANLVIFLPGRASYQFRKPLTRSRKSVLCPMRVSPSFTQVFASGIMSIISSVAGLAKEKEICRVAKVKRSLIMGDKLVTQALVNMDAHVTLLIVATDGGCADHVATAIEHQIPFLKLSTRLEVG</sequence>